<dbReference type="RefSeq" id="XP_024345508.1">
    <property type="nucleotide sequence ID" value="XM_024500077.1"/>
</dbReference>
<evidence type="ECO:0000313" key="1">
    <source>
        <dbReference type="EMBL" id="EUB54312.1"/>
    </source>
</evidence>
<comment type="caution">
    <text evidence="1">The sequence shown here is derived from an EMBL/GenBank/DDBJ whole genome shotgun (WGS) entry which is preliminary data.</text>
</comment>
<dbReference type="GeneID" id="36346543"/>
<gene>
    <name evidence="1" type="ORF">EGR_10828</name>
</gene>
<dbReference type="KEGG" id="egl:EGR_10828"/>
<dbReference type="AlphaFoldDB" id="W6U7G1"/>
<name>W6U7G1_ECHGR</name>
<dbReference type="CTD" id="36346543"/>
<protein>
    <submittedName>
        <fullName evidence="1">Uncharacterized protein</fullName>
    </submittedName>
</protein>
<keyword evidence="2" id="KW-1185">Reference proteome</keyword>
<dbReference type="Proteomes" id="UP000019149">
    <property type="component" value="Unassembled WGS sequence"/>
</dbReference>
<evidence type="ECO:0000313" key="2">
    <source>
        <dbReference type="Proteomes" id="UP000019149"/>
    </source>
</evidence>
<sequence length="31" mass="3572">MSHVMKIHTLTLVKAARPNPDIGFRIHLYVI</sequence>
<accession>W6U7G1</accession>
<proteinExistence type="predicted"/>
<dbReference type="EMBL" id="APAU02000278">
    <property type="protein sequence ID" value="EUB54312.1"/>
    <property type="molecule type" value="Genomic_DNA"/>
</dbReference>
<organism evidence="1 2">
    <name type="scientific">Echinococcus granulosus</name>
    <name type="common">Hydatid tapeworm</name>
    <dbReference type="NCBI Taxonomy" id="6210"/>
    <lineage>
        <taxon>Eukaryota</taxon>
        <taxon>Metazoa</taxon>
        <taxon>Spiralia</taxon>
        <taxon>Lophotrochozoa</taxon>
        <taxon>Platyhelminthes</taxon>
        <taxon>Cestoda</taxon>
        <taxon>Eucestoda</taxon>
        <taxon>Cyclophyllidea</taxon>
        <taxon>Taeniidae</taxon>
        <taxon>Echinococcus</taxon>
        <taxon>Echinococcus granulosus group</taxon>
    </lineage>
</organism>
<reference evidence="1 2" key="1">
    <citation type="journal article" date="2013" name="Nat. Genet.">
        <title>The genome of the hydatid tapeworm Echinococcus granulosus.</title>
        <authorList>
            <person name="Zheng H."/>
            <person name="Zhang W."/>
            <person name="Zhang L."/>
            <person name="Zhang Z."/>
            <person name="Li J."/>
            <person name="Lu G."/>
            <person name="Zhu Y."/>
            <person name="Wang Y."/>
            <person name="Huang Y."/>
            <person name="Liu J."/>
            <person name="Kang H."/>
            <person name="Chen J."/>
            <person name="Wang L."/>
            <person name="Chen A."/>
            <person name="Yu S."/>
            <person name="Gao Z."/>
            <person name="Jin L."/>
            <person name="Gu W."/>
            <person name="Wang Z."/>
            <person name="Zhao L."/>
            <person name="Shi B."/>
            <person name="Wen H."/>
            <person name="Lin R."/>
            <person name="Jones M.K."/>
            <person name="Brejova B."/>
            <person name="Vinar T."/>
            <person name="Zhao G."/>
            <person name="McManus D.P."/>
            <person name="Chen Z."/>
            <person name="Zhou Y."/>
            <person name="Wang S."/>
        </authorList>
    </citation>
    <scope>NUCLEOTIDE SEQUENCE [LARGE SCALE GENOMIC DNA]</scope>
</reference>